<reference evidence="3" key="1">
    <citation type="journal article" date="2019" name="Int. J. Syst. Evol. Microbiol.">
        <title>The Global Catalogue of Microorganisms (GCM) 10K type strain sequencing project: providing services to taxonomists for standard genome sequencing and annotation.</title>
        <authorList>
            <consortium name="The Broad Institute Genomics Platform"/>
            <consortium name="The Broad Institute Genome Sequencing Center for Infectious Disease"/>
            <person name="Wu L."/>
            <person name="Ma J."/>
        </authorList>
    </citation>
    <scope>NUCLEOTIDE SEQUENCE [LARGE SCALE GENOMIC DNA]</scope>
    <source>
        <strain evidence="3">CGMCC 4.1437</strain>
    </source>
</reference>
<evidence type="ECO:0000313" key="3">
    <source>
        <dbReference type="Proteomes" id="UP001595975"/>
    </source>
</evidence>
<evidence type="ECO:0000256" key="1">
    <source>
        <dbReference type="SAM" id="SignalP"/>
    </source>
</evidence>
<name>A0ABW0X3G3_9ACTN</name>
<dbReference type="RefSeq" id="WP_380226676.1">
    <property type="nucleotide sequence ID" value="NZ_JBHSOF010000022.1"/>
</dbReference>
<organism evidence="2 3">
    <name type="scientific">Kitasatospora misakiensis</name>
    <dbReference type="NCBI Taxonomy" id="67330"/>
    <lineage>
        <taxon>Bacteria</taxon>
        <taxon>Bacillati</taxon>
        <taxon>Actinomycetota</taxon>
        <taxon>Actinomycetes</taxon>
        <taxon>Kitasatosporales</taxon>
        <taxon>Streptomycetaceae</taxon>
        <taxon>Kitasatospora</taxon>
    </lineage>
</organism>
<evidence type="ECO:0008006" key="4">
    <source>
        <dbReference type="Google" id="ProtNLM"/>
    </source>
</evidence>
<dbReference type="EMBL" id="JBHSOF010000022">
    <property type="protein sequence ID" value="MFC5664986.1"/>
    <property type="molecule type" value="Genomic_DNA"/>
</dbReference>
<dbReference type="Proteomes" id="UP001595975">
    <property type="component" value="Unassembled WGS sequence"/>
</dbReference>
<evidence type="ECO:0000313" key="2">
    <source>
        <dbReference type="EMBL" id="MFC5664986.1"/>
    </source>
</evidence>
<feature type="chain" id="PRO_5045299121" description="Secreted protein" evidence="1">
    <location>
        <begin position="28"/>
        <end position="169"/>
    </location>
</feature>
<protein>
    <recommendedName>
        <fullName evidence="4">Secreted protein</fullName>
    </recommendedName>
</protein>
<feature type="signal peptide" evidence="1">
    <location>
        <begin position="1"/>
        <end position="27"/>
    </location>
</feature>
<accession>A0ABW0X3G3</accession>
<comment type="caution">
    <text evidence="2">The sequence shown here is derived from an EMBL/GenBank/DDBJ whole genome shotgun (WGS) entry which is preliminary data.</text>
</comment>
<keyword evidence="1" id="KW-0732">Signal</keyword>
<sequence length="169" mass="17837">MIKIRTVIPSFAVGVALVLASAPAALAEESVPGVAASVPEEISSQRADYVPQSGGAEGASLLAYPTGCGLVVLSYKGNLDAVGSVASSCPYNVTQIKHKVTIDRSRWYGWERLAENGTSAYETTSHGTIVSWYCGDKGTYTYKVVGQGEINNAGQWSTAAAYDEARYDC</sequence>
<keyword evidence="3" id="KW-1185">Reference proteome</keyword>
<proteinExistence type="predicted"/>
<gene>
    <name evidence="2" type="ORF">ACFP3U_18620</name>
</gene>